<evidence type="ECO:0000256" key="1">
    <source>
        <dbReference type="SAM" id="MobiDB-lite"/>
    </source>
</evidence>
<feature type="region of interest" description="Disordered" evidence="1">
    <location>
        <begin position="1"/>
        <end position="52"/>
    </location>
</feature>
<sequence>MHKITKGLKKKKKGKKSKHKDEELFKPEELEAYRKEHQATEEPTSSGKNEEWKKFLALTSGVDDILHKTKDDLDRIKSTSFFQRVPPPSETQKQEEEVKTEEKPPEPQLGIVEVSESESDEEDEDDIFDTAYIDAIATGEVKLAYIPDSPTKEEGDDPFDTSYAERAILGPAAERKGKKLVPIGAAVEVLTGRVQLPTCATKRPVNRRQILKERDLLLGSFDDNANNVAASPEQIQKTLLDDDEIPIPDEPIDLSKTLHPITPVVEEVKESKTQSIVKEFEEDEDDAEFAALAAESLHKEPKVISEVVIPQLEPVQVDGNWNAAFEDSTACTVEEVVDPFDTTFAENILPGKAELRIIENEVLNDDFDFNPREEDTLKTILKTVNVSQTNKTLNAEPIKNDLLGGSNTDLTQLNSDVLRPSETKDENYIEYGDPFDTSIVESAKQPGQTELKFLEREFLGEIKVQQLSFEDDDFDPRAGESRGRSVSRPEVLNFSKTVSFDVSSPTQSNLDVDQRVSKPLTPFYVRKSSVPEEVFSPEEPEDPFDTSFVSKVTPGKAELKLIENELFVERNLSLSDQDFDPRDEKKVAIAQVVQSIQGIKDPTKVVEEEKVEIDLLSADTNIPGKVLTPNLEPVRQQQEELSYVDPFDTSIACNILPGKTELKLLETELIEKVVPKVPSDPDFNLRGTADLISHTGDTIFEKPLSPNKVSFDIEEDYDPFDTSIANNIQPGKQELKLLESELI</sequence>
<reference evidence="2" key="1">
    <citation type="submission" date="2021-12" db="EMBL/GenBank/DDBJ databases">
        <authorList>
            <person name="King R."/>
        </authorList>
    </citation>
    <scope>NUCLEOTIDE SEQUENCE</scope>
</reference>
<name>A0A9P0FL73_BRAAE</name>
<evidence type="ECO:0000313" key="3">
    <source>
        <dbReference type="Proteomes" id="UP001154078"/>
    </source>
</evidence>
<accession>A0A9P0FL73</accession>
<feature type="compositionally biased region" description="Basic and acidic residues" evidence="1">
    <location>
        <begin position="19"/>
        <end position="40"/>
    </location>
</feature>
<dbReference type="OrthoDB" id="6363808at2759"/>
<keyword evidence="3" id="KW-1185">Reference proteome</keyword>
<feature type="region of interest" description="Disordered" evidence="1">
    <location>
        <begin position="76"/>
        <end position="125"/>
    </location>
</feature>
<protein>
    <recommendedName>
        <fullName evidence="4">Protein stoned-A</fullName>
    </recommendedName>
</protein>
<organism evidence="2 3">
    <name type="scientific">Brassicogethes aeneus</name>
    <name type="common">Rape pollen beetle</name>
    <name type="synonym">Meligethes aeneus</name>
    <dbReference type="NCBI Taxonomy" id="1431903"/>
    <lineage>
        <taxon>Eukaryota</taxon>
        <taxon>Metazoa</taxon>
        <taxon>Ecdysozoa</taxon>
        <taxon>Arthropoda</taxon>
        <taxon>Hexapoda</taxon>
        <taxon>Insecta</taxon>
        <taxon>Pterygota</taxon>
        <taxon>Neoptera</taxon>
        <taxon>Endopterygota</taxon>
        <taxon>Coleoptera</taxon>
        <taxon>Polyphaga</taxon>
        <taxon>Cucujiformia</taxon>
        <taxon>Nitidulidae</taxon>
        <taxon>Meligethinae</taxon>
        <taxon>Brassicogethes</taxon>
    </lineage>
</organism>
<dbReference type="AlphaFoldDB" id="A0A9P0FL73"/>
<proteinExistence type="predicted"/>
<dbReference type="EMBL" id="OV121138">
    <property type="protein sequence ID" value="CAH0561322.1"/>
    <property type="molecule type" value="Genomic_DNA"/>
</dbReference>
<evidence type="ECO:0008006" key="4">
    <source>
        <dbReference type="Google" id="ProtNLM"/>
    </source>
</evidence>
<feature type="compositionally biased region" description="Basic residues" evidence="1">
    <location>
        <begin position="1"/>
        <end position="18"/>
    </location>
</feature>
<evidence type="ECO:0000313" key="2">
    <source>
        <dbReference type="EMBL" id="CAH0561322.1"/>
    </source>
</evidence>
<gene>
    <name evidence="2" type="ORF">MELIAE_LOCUS10886</name>
</gene>
<dbReference type="Proteomes" id="UP001154078">
    <property type="component" value="Chromosome 7"/>
</dbReference>
<feature type="compositionally biased region" description="Basic and acidic residues" evidence="1">
    <location>
        <begin position="92"/>
        <end position="105"/>
    </location>
</feature>
<feature type="compositionally biased region" description="Acidic residues" evidence="1">
    <location>
        <begin position="115"/>
        <end position="125"/>
    </location>
</feature>